<dbReference type="GO" id="GO:0006508">
    <property type="term" value="P:proteolysis"/>
    <property type="evidence" value="ECO:0007669"/>
    <property type="project" value="InterPro"/>
</dbReference>
<dbReference type="SUPFAM" id="SSF56601">
    <property type="entry name" value="beta-lactamase/transpeptidase-like"/>
    <property type="match status" value="1"/>
</dbReference>
<feature type="chain" id="PRO_5030626453" evidence="10">
    <location>
        <begin position="31"/>
        <end position="430"/>
    </location>
</feature>
<comment type="similarity">
    <text evidence="1 9">Belongs to the peptidase S11 family.</text>
</comment>
<evidence type="ECO:0000256" key="5">
    <source>
        <dbReference type="ARBA" id="ARBA00022984"/>
    </source>
</evidence>
<feature type="active site" description="Proton acceptor" evidence="7">
    <location>
        <position position="61"/>
    </location>
</feature>
<evidence type="ECO:0000259" key="11">
    <source>
        <dbReference type="PROSITE" id="PS51724"/>
    </source>
</evidence>
<feature type="domain" description="SPOR" evidence="11">
    <location>
        <begin position="345"/>
        <end position="430"/>
    </location>
</feature>
<evidence type="ECO:0000256" key="7">
    <source>
        <dbReference type="PIRSR" id="PIRSR618044-1"/>
    </source>
</evidence>
<dbReference type="InterPro" id="IPR007730">
    <property type="entry name" value="SPOR-like_dom"/>
</dbReference>
<keyword evidence="3" id="KW-0378">Hydrolase</keyword>
<dbReference type="InterPro" id="IPR036680">
    <property type="entry name" value="SPOR-like_sf"/>
</dbReference>
<dbReference type="GO" id="GO:0042834">
    <property type="term" value="F:peptidoglycan binding"/>
    <property type="evidence" value="ECO:0007669"/>
    <property type="project" value="InterPro"/>
</dbReference>
<dbReference type="Proteomes" id="UP000584824">
    <property type="component" value="Unassembled WGS sequence"/>
</dbReference>
<accession>A0A7W6JZM7</accession>
<evidence type="ECO:0000256" key="1">
    <source>
        <dbReference type="ARBA" id="ARBA00007164"/>
    </source>
</evidence>
<evidence type="ECO:0000313" key="12">
    <source>
        <dbReference type="EMBL" id="MBB4102460.1"/>
    </source>
</evidence>
<evidence type="ECO:0000256" key="6">
    <source>
        <dbReference type="ARBA" id="ARBA00023316"/>
    </source>
</evidence>
<reference evidence="12 13" key="1">
    <citation type="submission" date="2020-08" db="EMBL/GenBank/DDBJ databases">
        <title>Genomic Encyclopedia of Type Strains, Phase IV (KMG-IV): sequencing the most valuable type-strain genomes for metagenomic binning, comparative biology and taxonomic classification.</title>
        <authorList>
            <person name="Goeker M."/>
        </authorList>
    </citation>
    <scope>NUCLEOTIDE SEQUENCE [LARGE SCALE GENOMIC DNA]</scope>
    <source>
        <strain evidence="12 13">DSM 26385</strain>
    </source>
</reference>
<evidence type="ECO:0000256" key="10">
    <source>
        <dbReference type="SAM" id="SignalP"/>
    </source>
</evidence>
<evidence type="ECO:0000256" key="3">
    <source>
        <dbReference type="ARBA" id="ARBA00022801"/>
    </source>
</evidence>
<dbReference type="PRINTS" id="PR00725">
    <property type="entry name" value="DADACBPTASE1"/>
</dbReference>
<evidence type="ECO:0000256" key="8">
    <source>
        <dbReference type="PIRSR" id="PIRSR618044-2"/>
    </source>
</evidence>
<dbReference type="GO" id="GO:0071555">
    <property type="term" value="P:cell wall organization"/>
    <property type="evidence" value="ECO:0007669"/>
    <property type="project" value="UniProtKB-KW"/>
</dbReference>
<feature type="active site" evidence="7">
    <location>
        <position position="118"/>
    </location>
</feature>
<evidence type="ECO:0000256" key="9">
    <source>
        <dbReference type="RuleBase" id="RU004016"/>
    </source>
</evidence>
<proteinExistence type="inferred from homology"/>
<dbReference type="Pfam" id="PF05036">
    <property type="entry name" value="SPOR"/>
    <property type="match status" value="1"/>
</dbReference>
<protein>
    <submittedName>
        <fullName evidence="12">D-alanyl-D-alanine carboxypeptidase</fullName>
    </submittedName>
</protein>
<keyword evidence="4" id="KW-0133">Cell shape</keyword>
<dbReference type="GO" id="GO:0008360">
    <property type="term" value="P:regulation of cell shape"/>
    <property type="evidence" value="ECO:0007669"/>
    <property type="project" value="UniProtKB-KW"/>
</dbReference>
<dbReference type="EMBL" id="JACIDU010000003">
    <property type="protein sequence ID" value="MBB4102460.1"/>
    <property type="molecule type" value="Genomic_DNA"/>
</dbReference>
<keyword evidence="13" id="KW-1185">Reference proteome</keyword>
<feature type="binding site" evidence="8">
    <location>
        <position position="221"/>
    </location>
    <ligand>
        <name>substrate</name>
    </ligand>
</feature>
<organism evidence="12 13">
    <name type="scientific">Allorhizobium borbori</name>
    <dbReference type="NCBI Taxonomy" id="485907"/>
    <lineage>
        <taxon>Bacteria</taxon>
        <taxon>Pseudomonadati</taxon>
        <taxon>Pseudomonadota</taxon>
        <taxon>Alphaproteobacteria</taxon>
        <taxon>Hyphomicrobiales</taxon>
        <taxon>Rhizobiaceae</taxon>
        <taxon>Rhizobium/Agrobacterium group</taxon>
        <taxon>Allorhizobium</taxon>
    </lineage>
</organism>
<dbReference type="PROSITE" id="PS51724">
    <property type="entry name" value="SPOR"/>
    <property type="match status" value="1"/>
</dbReference>
<evidence type="ECO:0000313" key="13">
    <source>
        <dbReference type="Proteomes" id="UP000584824"/>
    </source>
</evidence>
<dbReference type="GO" id="GO:0009252">
    <property type="term" value="P:peptidoglycan biosynthetic process"/>
    <property type="evidence" value="ECO:0007669"/>
    <property type="project" value="UniProtKB-KW"/>
</dbReference>
<evidence type="ECO:0000256" key="4">
    <source>
        <dbReference type="ARBA" id="ARBA00022960"/>
    </source>
</evidence>
<evidence type="ECO:0000256" key="2">
    <source>
        <dbReference type="ARBA" id="ARBA00022729"/>
    </source>
</evidence>
<dbReference type="InterPro" id="IPR001967">
    <property type="entry name" value="Peptidase_S11_N"/>
</dbReference>
<comment type="caution">
    <text evidence="12">The sequence shown here is derived from an EMBL/GenBank/DDBJ whole genome shotgun (WGS) entry which is preliminary data.</text>
</comment>
<dbReference type="SUPFAM" id="SSF110997">
    <property type="entry name" value="Sporulation related repeat"/>
    <property type="match status" value="1"/>
</dbReference>
<dbReference type="InterPro" id="IPR018044">
    <property type="entry name" value="Peptidase_S11"/>
</dbReference>
<feature type="active site" description="Acyl-ester intermediate" evidence="7">
    <location>
        <position position="58"/>
    </location>
</feature>
<keyword evidence="12" id="KW-0645">Protease</keyword>
<keyword evidence="12" id="KW-0121">Carboxypeptidase</keyword>
<name>A0A7W6JZM7_9HYPH</name>
<sequence length="430" mass="45228">MTSGKGTLRHMGLTMTVCVAAITVSSVASAASSWAMLDAKTGRIIGEDDGQRLHPPASLAKMMTVYLTFEALKSGKISWATRVPISKNAAAKIPMKLGVKPGDTISVREAVDSMIVLSANDVATAMGEFLSGSEAQFARVMTQRARKIGMKDTVFANPSGLTDRTQQVTTARDMTVLGLALRRDYPREYALFSQPSFSFRGRTYRGHNNLMYRYNGVDGIKTGYTSVSGYNLVSSLNADGKQLVGAVLGGTSARKRDELMASLLTRFSTGGTITASAAPVRKTAPAPVPAPVVVAEAGNTSLRSGLAPVPNERPAAFAAVTPSEAPSLAHAEVVEQGDGGEPVASTGGGIWRIQVGSLPDRASATQLQTKASNALRASGLSAQSAVEVFKGDVSTFYRVRFSGFDSGKSAANACAQMKRQSIDCFVVADR</sequence>
<dbReference type="InterPro" id="IPR012338">
    <property type="entry name" value="Beta-lactam/transpept-like"/>
</dbReference>
<dbReference type="Pfam" id="PF00768">
    <property type="entry name" value="Peptidase_S11"/>
    <property type="match status" value="1"/>
</dbReference>
<dbReference type="AlphaFoldDB" id="A0A7W6JZM7"/>
<dbReference type="GO" id="GO:0009002">
    <property type="term" value="F:serine-type D-Ala-D-Ala carboxypeptidase activity"/>
    <property type="evidence" value="ECO:0007669"/>
    <property type="project" value="InterPro"/>
</dbReference>
<keyword evidence="6" id="KW-0961">Cell wall biogenesis/degradation</keyword>
<dbReference type="PANTHER" id="PTHR21581:SF6">
    <property type="entry name" value="TRAFFICKING PROTEIN PARTICLE COMPLEX SUBUNIT 12"/>
    <property type="match status" value="1"/>
</dbReference>
<gene>
    <name evidence="12" type="ORF">GGQ66_000995</name>
</gene>
<dbReference type="Gene3D" id="3.40.710.10">
    <property type="entry name" value="DD-peptidase/beta-lactamase superfamily"/>
    <property type="match status" value="1"/>
</dbReference>
<feature type="signal peptide" evidence="10">
    <location>
        <begin position="1"/>
        <end position="30"/>
    </location>
</feature>
<keyword evidence="5" id="KW-0573">Peptidoglycan synthesis</keyword>
<keyword evidence="2 10" id="KW-0732">Signal</keyword>
<dbReference type="Gene3D" id="3.30.70.1070">
    <property type="entry name" value="Sporulation related repeat"/>
    <property type="match status" value="1"/>
</dbReference>
<dbReference type="PANTHER" id="PTHR21581">
    <property type="entry name" value="D-ALANYL-D-ALANINE CARBOXYPEPTIDASE"/>
    <property type="match status" value="1"/>
</dbReference>